<name>A0ABQ4YU23_9ASTR</name>
<reference evidence="2" key="2">
    <citation type="submission" date="2022-01" db="EMBL/GenBank/DDBJ databases">
        <authorList>
            <person name="Yamashiro T."/>
            <person name="Shiraishi A."/>
            <person name="Satake H."/>
            <person name="Nakayama K."/>
        </authorList>
    </citation>
    <scope>NUCLEOTIDE SEQUENCE</scope>
</reference>
<accession>A0ABQ4YU23</accession>
<gene>
    <name evidence="2" type="ORF">Tco_0747561</name>
</gene>
<evidence type="ECO:0000256" key="1">
    <source>
        <dbReference type="SAM" id="MobiDB-lite"/>
    </source>
</evidence>
<feature type="compositionally biased region" description="Basic and acidic residues" evidence="1">
    <location>
        <begin position="266"/>
        <end position="276"/>
    </location>
</feature>
<feature type="compositionally biased region" description="Basic and acidic residues" evidence="1">
    <location>
        <begin position="229"/>
        <end position="239"/>
    </location>
</feature>
<keyword evidence="3" id="KW-1185">Reference proteome</keyword>
<feature type="region of interest" description="Disordered" evidence="1">
    <location>
        <begin position="194"/>
        <end position="276"/>
    </location>
</feature>
<evidence type="ECO:0000313" key="3">
    <source>
        <dbReference type="Proteomes" id="UP001151760"/>
    </source>
</evidence>
<organism evidence="2 3">
    <name type="scientific">Tanacetum coccineum</name>
    <dbReference type="NCBI Taxonomy" id="301880"/>
    <lineage>
        <taxon>Eukaryota</taxon>
        <taxon>Viridiplantae</taxon>
        <taxon>Streptophyta</taxon>
        <taxon>Embryophyta</taxon>
        <taxon>Tracheophyta</taxon>
        <taxon>Spermatophyta</taxon>
        <taxon>Magnoliopsida</taxon>
        <taxon>eudicotyledons</taxon>
        <taxon>Gunneridae</taxon>
        <taxon>Pentapetalae</taxon>
        <taxon>asterids</taxon>
        <taxon>campanulids</taxon>
        <taxon>Asterales</taxon>
        <taxon>Asteraceae</taxon>
        <taxon>Asteroideae</taxon>
        <taxon>Anthemideae</taxon>
        <taxon>Anthemidinae</taxon>
        <taxon>Tanacetum</taxon>
    </lineage>
</organism>
<reference evidence="2" key="1">
    <citation type="journal article" date="2022" name="Int. J. Mol. Sci.">
        <title>Draft Genome of Tanacetum Coccineum: Genomic Comparison of Closely Related Tanacetum-Family Plants.</title>
        <authorList>
            <person name="Yamashiro T."/>
            <person name="Shiraishi A."/>
            <person name="Nakayama K."/>
            <person name="Satake H."/>
        </authorList>
    </citation>
    <scope>NUCLEOTIDE SEQUENCE</scope>
</reference>
<sequence>MIKLTTFAVMCKAYGGEPSVYLLRSFLNLGRAGDWLTLSNRGGADVPKALIKPVTHLENWKGSFFYIENKIIPSKYLELLLEDNKLDKKSFKDKIPVQPQTDPLYTQISTYPCVDQTFSDPILYLAGLKTSWEYRAWSFMIQGVDDEFNFLPEGGFDDNQGSFSANSVNNETPIIDVEPISVVLPANVADNIIDSNNTSSDDELPPVHPPTSSLPAVGEKSKAARKRKLDVDAIREGSHRRARRAPVQTSKVAGGASTPLDVDSDPDIHEFPSTGELKDATNWHWVVAHVTPPS</sequence>
<comment type="caution">
    <text evidence="2">The sequence shown here is derived from an EMBL/GenBank/DDBJ whole genome shotgun (WGS) entry which is preliminary data.</text>
</comment>
<proteinExistence type="predicted"/>
<protein>
    <submittedName>
        <fullName evidence="2">Uncharacterized protein</fullName>
    </submittedName>
</protein>
<dbReference type="EMBL" id="BQNB010010716">
    <property type="protein sequence ID" value="GJS81020.1"/>
    <property type="molecule type" value="Genomic_DNA"/>
</dbReference>
<evidence type="ECO:0000313" key="2">
    <source>
        <dbReference type="EMBL" id="GJS81020.1"/>
    </source>
</evidence>
<dbReference type="Proteomes" id="UP001151760">
    <property type="component" value="Unassembled WGS sequence"/>
</dbReference>